<keyword evidence="3" id="KW-1185">Reference proteome</keyword>
<evidence type="ECO:0000313" key="3">
    <source>
        <dbReference type="Proteomes" id="UP000243797"/>
    </source>
</evidence>
<feature type="region of interest" description="Disordered" evidence="1">
    <location>
        <begin position="1"/>
        <end position="23"/>
    </location>
</feature>
<organism evidence="2 3">
    <name type="scientific">Sphaceloma murrayae</name>
    <dbReference type="NCBI Taxonomy" id="2082308"/>
    <lineage>
        <taxon>Eukaryota</taxon>
        <taxon>Fungi</taxon>
        <taxon>Dikarya</taxon>
        <taxon>Ascomycota</taxon>
        <taxon>Pezizomycotina</taxon>
        <taxon>Dothideomycetes</taxon>
        <taxon>Dothideomycetidae</taxon>
        <taxon>Myriangiales</taxon>
        <taxon>Elsinoaceae</taxon>
        <taxon>Sphaceloma</taxon>
    </lineage>
</organism>
<reference evidence="2 3" key="1">
    <citation type="submission" date="2017-06" db="EMBL/GenBank/DDBJ databases">
        <title>Draft genome sequence of a variant of Elsinoe murrayae.</title>
        <authorList>
            <person name="Cheng Q."/>
        </authorList>
    </citation>
    <scope>NUCLEOTIDE SEQUENCE [LARGE SCALE GENOMIC DNA]</scope>
    <source>
        <strain evidence="2 3">CQ-2017a</strain>
    </source>
</reference>
<accession>A0A2K1QTR9</accession>
<comment type="caution">
    <text evidence="2">The sequence shown here is derived from an EMBL/GenBank/DDBJ whole genome shotgun (WGS) entry which is preliminary data.</text>
</comment>
<sequence>MPIVTFKAEDRPPRQTYDWSIQPGDCGNPNFNKPVTQYGLTYVDLNPFTDTTKQIVHRRWDLKALNARYGPPPDFEYKVLGPDDTTNVVPDLITFGYDWAGNPQDIHVAADILDSSASTILSKKVSWKDFGYEPRFTNPLYMRPLPRRKYRIRWSSPETVDYVEITDLLNGWSARDCPIDYEIHLPKIYHNRYAIETDRQLKAAGHPGLVHHMENPEPLDEQCNPS</sequence>
<gene>
    <name evidence="2" type="ORF">CAC42_7642</name>
</gene>
<evidence type="ECO:0000256" key="1">
    <source>
        <dbReference type="SAM" id="MobiDB-lite"/>
    </source>
</evidence>
<dbReference type="AlphaFoldDB" id="A0A2K1QTR9"/>
<evidence type="ECO:0000313" key="2">
    <source>
        <dbReference type="EMBL" id="PNS18273.1"/>
    </source>
</evidence>
<dbReference type="EMBL" id="NKHZ01000043">
    <property type="protein sequence ID" value="PNS18273.1"/>
    <property type="molecule type" value="Genomic_DNA"/>
</dbReference>
<dbReference type="Proteomes" id="UP000243797">
    <property type="component" value="Unassembled WGS sequence"/>
</dbReference>
<name>A0A2K1QTR9_9PEZI</name>
<protein>
    <submittedName>
        <fullName evidence="2">Protein atp11, mitochondrial</fullName>
    </submittedName>
</protein>
<proteinExistence type="predicted"/>
<dbReference type="InParanoid" id="A0A2K1QTR9"/>